<name>A0A3S5CF63_9PLAT</name>
<keyword evidence="3" id="KW-1185">Reference proteome</keyword>
<evidence type="ECO:0000313" key="2">
    <source>
        <dbReference type="EMBL" id="VEL16176.1"/>
    </source>
</evidence>
<comment type="caution">
    <text evidence="2">The sequence shown here is derived from an EMBL/GenBank/DDBJ whole genome shotgun (WGS) entry which is preliminary data.</text>
</comment>
<feature type="region of interest" description="Disordered" evidence="1">
    <location>
        <begin position="53"/>
        <end position="72"/>
    </location>
</feature>
<sequence length="187" mass="19203">MILDVSYNYPVLQSAPISSSHTSLLGLSHSPSLRVVGAPGGNTTCKFESHDANVLKPESGGGRDDGELGLSSDSASYSVEAMQGARPTAPDTIKCPVVLTGLDAQNSGSLKASPALGITGHSLTDATATLNNGRICGAMMTNVATGIGESPLAASSPEENCLSEDNDTMDLGLGELYFHFIKPILPL</sequence>
<evidence type="ECO:0000256" key="1">
    <source>
        <dbReference type="SAM" id="MobiDB-lite"/>
    </source>
</evidence>
<dbReference type="EMBL" id="CAAALY010027454">
    <property type="protein sequence ID" value="VEL16176.1"/>
    <property type="molecule type" value="Genomic_DNA"/>
</dbReference>
<dbReference type="AlphaFoldDB" id="A0A3S5CF63"/>
<reference evidence="2" key="1">
    <citation type="submission" date="2018-11" db="EMBL/GenBank/DDBJ databases">
        <authorList>
            <consortium name="Pathogen Informatics"/>
        </authorList>
    </citation>
    <scope>NUCLEOTIDE SEQUENCE</scope>
</reference>
<dbReference type="Proteomes" id="UP000784294">
    <property type="component" value="Unassembled WGS sequence"/>
</dbReference>
<protein>
    <submittedName>
        <fullName evidence="2">Uncharacterized protein</fullName>
    </submittedName>
</protein>
<proteinExistence type="predicted"/>
<organism evidence="2 3">
    <name type="scientific">Protopolystoma xenopodis</name>
    <dbReference type="NCBI Taxonomy" id="117903"/>
    <lineage>
        <taxon>Eukaryota</taxon>
        <taxon>Metazoa</taxon>
        <taxon>Spiralia</taxon>
        <taxon>Lophotrochozoa</taxon>
        <taxon>Platyhelminthes</taxon>
        <taxon>Monogenea</taxon>
        <taxon>Polyopisthocotylea</taxon>
        <taxon>Polystomatidea</taxon>
        <taxon>Polystomatidae</taxon>
        <taxon>Protopolystoma</taxon>
    </lineage>
</organism>
<gene>
    <name evidence="2" type="ORF">PXEA_LOCUS9616</name>
</gene>
<evidence type="ECO:0000313" key="3">
    <source>
        <dbReference type="Proteomes" id="UP000784294"/>
    </source>
</evidence>
<accession>A0A3S5CF63</accession>